<organism evidence="9 10">
    <name type="scientific">Reticulomyxa filosa</name>
    <dbReference type="NCBI Taxonomy" id="46433"/>
    <lineage>
        <taxon>Eukaryota</taxon>
        <taxon>Sar</taxon>
        <taxon>Rhizaria</taxon>
        <taxon>Retaria</taxon>
        <taxon>Foraminifera</taxon>
        <taxon>Monothalamids</taxon>
        <taxon>Reticulomyxidae</taxon>
        <taxon>Reticulomyxa</taxon>
    </lineage>
</organism>
<reference evidence="9 10" key="1">
    <citation type="journal article" date="2013" name="Curr. Biol.">
        <title>The Genome of the Foraminiferan Reticulomyxa filosa.</title>
        <authorList>
            <person name="Glockner G."/>
            <person name="Hulsmann N."/>
            <person name="Schleicher M."/>
            <person name="Noegel A.A."/>
            <person name="Eichinger L."/>
            <person name="Gallinger C."/>
            <person name="Pawlowski J."/>
            <person name="Sierra R."/>
            <person name="Euteneuer U."/>
            <person name="Pillet L."/>
            <person name="Moustafa A."/>
            <person name="Platzer M."/>
            <person name="Groth M."/>
            <person name="Szafranski K."/>
            <person name="Schliwa M."/>
        </authorList>
    </citation>
    <scope>NUCLEOTIDE SEQUENCE [LARGE SCALE GENOMIC DNA]</scope>
</reference>
<feature type="region of interest" description="Disordered" evidence="7">
    <location>
        <begin position="495"/>
        <end position="527"/>
    </location>
</feature>
<keyword evidence="5" id="KW-0175">Coiled coil</keyword>
<evidence type="ECO:0000256" key="7">
    <source>
        <dbReference type="SAM" id="MobiDB-lite"/>
    </source>
</evidence>
<evidence type="ECO:0000256" key="6">
    <source>
        <dbReference type="ARBA" id="ARBA00023212"/>
    </source>
</evidence>
<comment type="subcellular location">
    <subcellularLocation>
        <location evidence="1">Cytoplasm</location>
        <location evidence="1">Cytoskeleton</location>
        <location evidence="1">Spindle</location>
    </subcellularLocation>
</comment>
<dbReference type="Proteomes" id="UP000023152">
    <property type="component" value="Unassembled WGS sequence"/>
</dbReference>
<dbReference type="GO" id="GO:0005874">
    <property type="term" value="C:microtubule"/>
    <property type="evidence" value="ECO:0007669"/>
    <property type="project" value="UniProtKB-KW"/>
</dbReference>
<keyword evidence="6" id="KW-0206">Cytoskeleton</keyword>
<feature type="domain" description="CAP-Gly" evidence="8">
    <location>
        <begin position="286"/>
        <end position="329"/>
    </location>
</feature>
<dbReference type="GO" id="GO:0030286">
    <property type="term" value="C:dynein complex"/>
    <property type="evidence" value="ECO:0007669"/>
    <property type="project" value="UniProtKB-KW"/>
</dbReference>
<name>X6MQE7_RETFI</name>
<evidence type="ECO:0000256" key="4">
    <source>
        <dbReference type="ARBA" id="ARBA00023017"/>
    </source>
</evidence>
<keyword evidence="2" id="KW-0963">Cytoplasm</keyword>
<dbReference type="GO" id="GO:0005819">
    <property type="term" value="C:spindle"/>
    <property type="evidence" value="ECO:0007669"/>
    <property type="project" value="UniProtKB-SubCell"/>
</dbReference>
<dbReference type="InterPro" id="IPR036859">
    <property type="entry name" value="CAP-Gly_dom_sf"/>
</dbReference>
<keyword evidence="3" id="KW-0493">Microtubule</keyword>
<protein>
    <recommendedName>
        <fullName evidence="8">CAP-Gly domain-containing protein</fullName>
    </recommendedName>
</protein>
<feature type="domain" description="CAP-Gly" evidence="8">
    <location>
        <begin position="199"/>
        <end position="246"/>
    </location>
</feature>
<evidence type="ECO:0000256" key="3">
    <source>
        <dbReference type="ARBA" id="ARBA00022701"/>
    </source>
</evidence>
<keyword evidence="10" id="KW-1185">Reference proteome</keyword>
<evidence type="ECO:0000256" key="2">
    <source>
        <dbReference type="ARBA" id="ARBA00022490"/>
    </source>
</evidence>
<dbReference type="InterPro" id="IPR000938">
    <property type="entry name" value="CAP-Gly_domain"/>
</dbReference>
<dbReference type="PANTHER" id="PTHR18916:SF6">
    <property type="entry name" value="DYNACTIN SUBUNIT 1"/>
    <property type="match status" value="1"/>
</dbReference>
<dbReference type="Pfam" id="PF01302">
    <property type="entry name" value="CAP_GLY"/>
    <property type="match status" value="4"/>
</dbReference>
<dbReference type="SMART" id="SM01052">
    <property type="entry name" value="CAP_GLY"/>
    <property type="match status" value="3"/>
</dbReference>
<dbReference type="EMBL" id="ASPP01018593">
    <property type="protein sequence ID" value="ETO16074.1"/>
    <property type="molecule type" value="Genomic_DNA"/>
</dbReference>
<proteinExistence type="predicted"/>
<evidence type="ECO:0000256" key="5">
    <source>
        <dbReference type="ARBA" id="ARBA00023054"/>
    </source>
</evidence>
<dbReference type="Gene3D" id="2.30.30.190">
    <property type="entry name" value="CAP Gly-rich-like domain"/>
    <property type="match status" value="5"/>
</dbReference>
<sequence length="527" mass="57974">MYMYMYMYMKGTIRYISPNGINDNESIGIELDKPLAQGHDGKGKFSTRHGYGLFVTTKDIHKVFPQLSELNLYAAVQSNREFVAVNKLDRVRMQGGRTGIVRYMGPLVELSEINKDYLGVELDEWDANATAGTFKGRKYFDVNSNRGAFIHRSQVIENLGNTEAIGKDIAPPKPYNGDLSQGKFVKTKYYGIGKVLFIGFGSLSDGEIIGLELQHWWPNGGDGTVDGKEYFKCQHGYSRIGGTQHRRKANRQPCGGGGGGGLQQLPVVKDRVRIFDGQTGVIQFIGTTEFAEGTWIGLVLDDFSANATDGTVKSTSYFRTHPHRGFFAPPKHLIENLGSIINEPFNMVPQANSAKHDIHLNVGDRILLAEGGVGVVKYIGTETSNDSSEPLIGVELDTWDPNANDGTFHGQTLFQTKMGRGLFTRRQSVLQVLSSKSDAESLFKKEEEEAGGGGAEGSEKTPQEGDHVLLHSGEEGIVQQTGKEILIVTLIGSSTNEEKKPKPIKLADVKQNLGKHQTPLQQELLKH</sequence>
<dbReference type="PROSITE" id="PS50245">
    <property type="entry name" value="CAP_GLY_2"/>
    <property type="match status" value="2"/>
</dbReference>
<evidence type="ECO:0000313" key="9">
    <source>
        <dbReference type="EMBL" id="ETO16074.1"/>
    </source>
</evidence>
<dbReference type="AlphaFoldDB" id="X6MQE7"/>
<dbReference type="SUPFAM" id="SSF74924">
    <property type="entry name" value="Cap-Gly domain"/>
    <property type="match status" value="5"/>
</dbReference>
<feature type="compositionally biased region" description="Basic and acidic residues" evidence="7">
    <location>
        <begin position="496"/>
        <end position="508"/>
    </location>
</feature>
<feature type="region of interest" description="Disordered" evidence="7">
    <location>
        <begin position="440"/>
        <end position="465"/>
    </location>
</feature>
<keyword evidence="4" id="KW-0243">Dynein</keyword>
<evidence type="ECO:0000259" key="8">
    <source>
        <dbReference type="PROSITE" id="PS50245"/>
    </source>
</evidence>
<accession>X6MQE7</accession>
<dbReference type="OrthoDB" id="2130750at2759"/>
<dbReference type="PANTHER" id="PTHR18916">
    <property type="entry name" value="DYNACTIN 1-RELATED MICROTUBULE-BINDING"/>
    <property type="match status" value="1"/>
</dbReference>
<evidence type="ECO:0000313" key="10">
    <source>
        <dbReference type="Proteomes" id="UP000023152"/>
    </source>
</evidence>
<comment type="caution">
    <text evidence="9">The sequence shown here is derived from an EMBL/GenBank/DDBJ whole genome shotgun (WGS) entry which is preliminary data.</text>
</comment>
<evidence type="ECO:0000256" key="1">
    <source>
        <dbReference type="ARBA" id="ARBA00004186"/>
    </source>
</evidence>
<gene>
    <name evidence="9" type="ORF">RFI_21286</name>
</gene>